<dbReference type="EMBL" id="FTNI01000009">
    <property type="protein sequence ID" value="SIR46541.1"/>
    <property type="molecule type" value="Genomic_DNA"/>
</dbReference>
<name>A0A1N7B594_9ACTN</name>
<dbReference type="AlphaFoldDB" id="A0A1N7B594"/>
<evidence type="ECO:0008006" key="3">
    <source>
        <dbReference type="Google" id="ProtNLM"/>
    </source>
</evidence>
<evidence type="ECO:0000313" key="1">
    <source>
        <dbReference type="EMBL" id="SIR46541.1"/>
    </source>
</evidence>
<gene>
    <name evidence="1" type="ORF">SAMN05421833_109151</name>
</gene>
<accession>A0A1N7B594</accession>
<sequence length="68" mass="8123">MKGMDEPQPVALPNGRNLKCDTCENELFEVRRWKLQTTGMTFMNLDWANRDATCFVCSSCRRIHWFHW</sequence>
<reference evidence="2" key="1">
    <citation type="submission" date="2017-01" db="EMBL/GenBank/DDBJ databases">
        <authorList>
            <person name="Varghese N."/>
            <person name="Submissions S."/>
        </authorList>
    </citation>
    <scope>NUCLEOTIDE SEQUENCE [LARGE SCALE GENOMIC DNA]</scope>
    <source>
        <strain evidence="2">ATCC 12950</strain>
    </source>
</reference>
<organism evidence="1 2">
    <name type="scientific">Microbispora rosea</name>
    <dbReference type="NCBI Taxonomy" id="58117"/>
    <lineage>
        <taxon>Bacteria</taxon>
        <taxon>Bacillati</taxon>
        <taxon>Actinomycetota</taxon>
        <taxon>Actinomycetes</taxon>
        <taxon>Streptosporangiales</taxon>
        <taxon>Streptosporangiaceae</taxon>
        <taxon>Microbispora</taxon>
    </lineage>
</organism>
<evidence type="ECO:0000313" key="2">
    <source>
        <dbReference type="Proteomes" id="UP000186096"/>
    </source>
</evidence>
<protein>
    <recommendedName>
        <fullName evidence="3">DNA-binding protein</fullName>
    </recommendedName>
</protein>
<keyword evidence="2" id="KW-1185">Reference proteome</keyword>
<proteinExistence type="predicted"/>
<dbReference type="STRING" id="58117.SAMN05421833_109151"/>
<dbReference type="Proteomes" id="UP000186096">
    <property type="component" value="Unassembled WGS sequence"/>
</dbReference>